<dbReference type="EMBL" id="KN834915">
    <property type="protein sequence ID" value="KIK50257.1"/>
    <property type="molecule type" value="Genomic_DNA"/>
</dbReference>
<dbReference type="InterPro" id="IPR027417">
    <property type="entry name" value="P-loop_NTPase"/>
</dbReference>
<dbReference type="HOGENOM" id="CLU_2558504_0_0_1"/>
<keyword evidence="1" id="KW-0378">Hydrolase</keyword>
<accession>A0A0D0BXQ5</accession>
<dbReference type="AlphaFoldDB" id="A0A0D0BXQ5"/>
<keyword evidence="1" id="KW-0547">Nucleotide-binding</keyword>
<dbReference type="GO" id="GO:0005524">
    <property type="term" value="F:ATP binding"/>
    <property type="evidence" value="ECO:0007669"/>
    <property type="project" value="InterPro"/>
</dbReference>
<dbReference type="SUPFAM" id="SSF52540">
    <property type="entry name" value="P-loop containing nucleoside triphosphate hydrolases"/>
    <property type="match status" value="1"/>
</dbReference>
<dbReference type="Gene3D" id="3.40.50.300">
    <property type="entry name" value="P-loop containing nucleotide triphosphate hydrolases"/>
    <property type="match status" value="1"/>
</dbReference>
<evidence type="ECO:0000313" key="4">
    <source>
        <dbReference type="Proteomes" id="UP000053593"/>
    </source>
</evidence>
<keyword evidence="1" id="KW-0067">ATP-binding</keyword>
<dbReference type="Pfam" id="PF04851">
    <property type="entry name" value="ResIII"/>
    <property type="match status" value="1"/>
</dbReference>
<evidence type="ECO:0000313" key="3">
    <source>
        <dbReference type="EMBL" id="KIK50257.1"/>
    </source>
</evidence>
<dbReference type="GO" id="GO:0003677">
    <property type="term" value="F:DNA binding"/>
    <property type="evidence" value="ECO:0007669"/>
    <property type="project" value="InterPro"/>
</dbReference>
<dbReference type="OrthoDB" id="416741at2759"/>
<sequence>MNENISSVSVNGVPIKTRGYQQEMLDESLRRNIIIAMDTGSGKTHIAVLRLKHESERELEKVSFSQYKKVGFLTFLCSSRGF</sequence>
<evidence type="ECO:0000259" key="2">
    <source>
        <dbReference type="Pfam" id="PF04851"/>
    </source>
</evidence>
<keyword evidence="4" id="KW-1185">Reference proteome</keyword>
<dbReference type="Proteomes" id="UP000053593">
    <property type="component" value="Unassembled WGS sequence"/>
</dbReference>
<reference evidence="3 4" key="1">
    <citation type="submission" date="2014-04" db="EMBL/GenBank/DDBJ databases">
        <title>Evolutionary Origins and Diversification of the Mycorrhizal Mutualists.</title>
        <authorList>
            <consortium name="DOE Joint Genome Institute"/>
            <consortium name="Mycorrhizal Genomics Consortium"/>
            <person name="Kohler A."/>
            <person name="Kuo A."/>
            <person name="Nagy L.G."/>
            <person name="Floudas D."/>
            <person name="Copeland A."/>
            <person name="Barry K.W."/>
            <person name="Cichocki N."/>
            <person name="Veneault-Fourrey C."/>
            <person name="LaButti K."/>
            <person name="Lindquist E.A."/>
            <person name="Lipzen A."/>
            <person name="Lundell T."/>
            <person name="Morin E."/>
            <person name="Murat C."/>
            <person name="Riley R."/>
            <person name="Ohm R."/>
            <person name="Sun H."/>
            <person name="Tunlid A."/>
            <person name="Henrissat B."/>
            <person name="Grigoriev I.V."/>
            <person name="Hibbett D.S."/>
            <person name="Martin F."/>
        </authorList>
    </citation>
    <scope>NUCLEOTIDE SEQUENCE [LARGE SCALE GENOMIC DNA]</scope>
    <source>
        <strain evidence="3 4">FD-317 M1</strain>
    </source>
</reference>
<proteinExistence type="predicted"/>
<dbReference type="InterPro" id="IPR006935">
    <property type="entry name" value="Helicase/UvrB_N"/>
</dbReference>
<name>A0A0D0BXQ5_9AGAR</name>
<evidence type="ECO:0000256" key="1">
    <source>
        <dbReference type="ARBA" id="ARBA00022806"/>
    </source>
</evidence>
<keyword evidence="1" id="KW-0347">Helicase</keyword>
<dbReference type="GO" id="GO:0016787">
    <property type="term" value="F:hydrolase activity"/>
    <property type="evidence" value="ECO:0007669"/>
    <property type="project" value="InterPro"/>
</dbReference>
<protein>
    <recommendedName>
        <fullName evidence="2">Helicase/UvrB N-terminal domain-containing protein</fullName>
    </recommendedName>
</protein>
<dbReference type="GO" id="GO:0004386">
    <property type="term" value="F:helicase activity"/>
    <property type="evidence" value="ECO:0007669"/>
    <property type="project" value="UniProtKB-KW"/>
</dbReference>
<feature type="domain" description="Helicase/UvrB N-terminal" evidence="2">
    <location>
        <begin position="15"/>
        <end position="53"/>
    </location>
</feature>
<organism evidence="3 4">
    <name type="scientific">Collybiopsis luxurians FD-317 M1</name>
    <dbReference type="NCBI Taxonomy" id="944289"/>
    <lineage>
        <taxon>Eukaryota</taxon>
        <taxon>Fungi</taxon>
        <taxon>Dikarya</taxon>
        <taxon>Basidiomycota</taxon>
        <taxon>Agaricomycotina</taxon>
        <taxon>Agaricomycetes</taxon>
        <taxon>Agaricomycetidae</taxon>
        <taxon>Agaricales</taxon>
        <taxon>Marasmiineae</taxon>
        <taxon>Omphalotaceae</taxon>
        <taxon>Collybiopsis</taxon>
        <taxon>Collybiopsis luxurians</taxon>
    </lineage>
</organism>
<gene>
    <name evidence="3" type="ORF">GYMLUDRAFT_51333</name>
</gene>